<comment type="caution">
    <text evidence="4">The sequence shown here is derived from an EMBL/GenBank/DDBJ whole genome shotgun (WGS) entry which is preliminary data.</text>
</comment>
<dbReference type="STRING" id="1312852.EG19_05790"/>
<feature type="signal peptide" evidence="2">
    <location>
        <begin position="1"/>
        <end position="18"/>
    </location>
</feature>
<evidence type="ECO:0000313" key="5">
    <source>
        <dbReference type="Proteomes" id="UP000027284"/>
    </source>
</evidence>
<proteinExistence type="predicted"/>
<keyword evidence="2" id="KW-0732">Signal</keyword>
<evidence type="ECO:0000259" key="3">
    <source>
        <dbReference type="Pfam" id="PF14371"/>
    </source>
</evidence>
<gene>
    <name evidence="4" type="ORF">EG19_05790</name>
</gene>
<organism evidence="4 5">
    <name type="scientific">Thermoanaerobaculum aquaticum</name>
    <dbReference type="NCBI Taxonomy" id="1312852"/>
    <lineage>
        <taxon>Bacteria</taxon>
        <taxon>Pseudomonadati</taxon>
        <taxon>Acidobacteriota</taxon>
        <taxon>Thermoanaerobaculia</taxon>
        <taxon>Thermoanaerobaculales</taxon>
        <taxon>Thermoanaerobaculaceae</taxon>
        <taxon>Thermoanaerobaculum</taxon>
    </lineage>
</organism>
<dbReference type="OrthoDB" id="937935at2"/>
<feature type="domain" description="DUF4412" evidence="3">
    <location>
        <begin position="157"/>
        <end position="251"/>
    </location>
</feature>
<dbReference type="Pfam" id="PF14371">
    <property type="entry name" value="DUF4412"/>
    <property type="match status" value="1"/>
</dbReference>
<dbReference type="EMBL" id="JMFG01000022">
    <property type="protein sequence ID" value="KDA53434.1"/>
    <property type="molecule type" value="Genomic_DNA"/>
</dbReference>
<name>A0A062XVN0_9BACT</name>
<evidence type="ECO:0000256" key="1">
    <source>
        <dbReference type="SAM" id="MobiDB-lite"/>
    </source>
</evidence>
<feature type="region of interest" description="Disordered" evidence="1">
    <location>
        <begin position="256"/>
        <end position="283"/>
    </location>
</feature>
<dbReference type="AlphaFoldDB" id="A0A062XVN0"/>
<sequence length="283" mass="31513">MQKLRVFTLAMLAVAVLAAPASSGVYYEARTTGEGKGSELQAATVKAWVSGDKAKIFFETTGNPMMKPGDYLLAFGGGQTLYLVSPKDKTYTKWDMDAMMQMAAGFTKMMKMEIHDAKVEKLEERPGEIVAGLPTIYYKFRTTYRQTMKFMMMSQDNRVEEVRELWVAPDLVEKALGVYLRKTPPKTPSEDFNRLLALELEKVKGIPLKIRTVTTTQDKKGATQTTVVTMEVTKLQVMPVPDSTFEIPAGYQEVSLLPTGESPDQGEGEENPMLKLLGGKKKQ</sequence>
<protein>
    <recommendedName>
        <fullName evidence="3">DUF4412 domain-containing protein</fullName>
    </recommendedName>
</protein>
<dbReference type="Proteomes" id="UP000027284">
    <property type="component" value="Unassembled WGS sequence"/>
</dbReference>
<accession>A0A062XVN0</accession>
<reference evidence="4 5" key="1">
    <citation type="submission" date="2014-04" db="EMBL/GenBank/DDBJ databases">
        <title>The Genome Sequence of Thermoanaerobaculum aquaticum MP-01, The First Cultivated Group 23 Acidobacterium.</title>
        <authorList>
            <person name="Stamps B.W."/>
            <person name="Losey N.A."/>
            <person name="Lawson P.A."/>
            <person name="Stevenson B.S."/>
        </authorList>
    </citation>
    <scope>NUCLEOTIDE SEQUENCE [LARGE SCALE GENOMIC DNA]</scope>
    <source>
        <strain evidence="4 5">MP-01</strain>
    </source>
</reference>
<keyword evidence="5" id="KW-1185">Reference proteome</keyword>
<evidence type="ECO:0000313" key="4">
    <source>
        <dbReference type="EMBL" id="KDA53434.1"/>
    </source>
</evidence>
<evidence type="ECO:0000256" key="2">
    <source>
        <dbReference type="SAM" id="SignalP"/>
    </source>
</evidence>
<dbReference type="InterPro" id="IPR025524">
    <property type="entry name" value="DUF4412"/>
</dbReference>
<feature type="chain" id="PRO_5001620777" description="DUF4412 domain-containing protein" evidence="2">
    <location>
        <begin position="19"/>
        <end position="283"/>
    </location>
</feature>